<keyword evidence="3" id="KW-0479">Metal-binding</keyword>
<dbReference type="PANTHER" id="PTHR43808">
    <property type="entry name" value="ACETYLORNITHINE DEACETYLASE"/>
    <property type="match status" value="1"/>
</dbReference>
<evidence type="ECO:0000313" key="8">
    <source>
        <dbReference type="EMBL" id="KAF2759370.1"/>
    </source>
</evidence>
<dbReference type="Gene3D" id="3.30.70.360">
    <property type="match status" value="1"/>
</dbReference>
<dbReference type="InterPro" id="IPR011650">
    <property type="entry name" value="Peptidase_M20_dimer"/>
</dbReference>
<keyword evidence="6" id="KW-0732">Signal</keyword>
<dbReference type="InterPro" id="IPR036264">
    <property type="entry name" value="Bact_exopeptidase_dim_dom"/>
</dbReference>
<dbReference type="InterPro" id="IPR050072">
    <property type="entry name" value="Peptidase_M20A"/>
</dbReference>
<dbReference type="EMBL" id="ML996570">
    <property type="protein sequence ID" value="KAF2759370.1"/>
    <property type="molecule type" value="Genomic_DNA"/>
</dbReference>
<dbReference type="SUPFAM" id="SSF55031">
    <property type="entry name" value="Bacterial exopeptidase dimerisation domain"/>
    <property type="match status" value="1"/>
</dbReference>
<accession>A0A6A6WBM9</accession>
<feature type="signal peptide" evidence="6">
    <location>
        <begin position="1"/>
        <end position="18"/>
    </location>
</feature>
<organism evidence="8 9">
    <name type="scientific">Pseudovirgaria hyperparasitica</name>
    <dbReference type="NCBI Taxonomy" id="470096"/>
    <lineage>
        <taxon>Eukaryota</taxon>
        <taxon>Fungi</taxon>
        <taxon>Dikarya</taxon>
        <taxon>Ascomycota</taxon>
        <taxon>Pezizomycotina</taxon>
        <taxon>Dothideomycetes</taxon>
        <taxon>Dothideomycetes incertae sedis</taxon>
        <taxon>Acrospermales</taxon>
        <taxon>Acrospermaceae</taxon>
        <taxon>Pseudovirgaria</taxon>
    </lineage>
</organism>
<gene>
    <name evidence="8" type="ORF">EJ05DRAFT_499782</name>
</gene>
<evidence type="ECO:0000256" key="3">
    <source>
        <dbReference type="ARBA" id="ARBA00022723"/>
    </source>
</evidence>
<keyword evidence="9" id="KW-1185">Reference proteome</keyword>
<dbReference type="Pfam" id="PF07687">
    <property type="entry name" value="M20_dimer"/>
    <property type="match status" value="1"/>
</dbReference>
<name>A0A6A6WBM9_9PEZI</name>
<dbReference type="SUPFAM" id="SSF53187">
    <property type="entry name" value="Zn-dependent exopeptidases"/>
    <property type="match status" value="1"/>
</dbReference>
<evidence type="ECO:0000259" key="7">
    <source>
        <dbReference type="Pfam" id="PF07687"/>
    </source>
</evidence>
<dbReference type="GO" id="GO:0046872">
    <property type="term" value="F:metal ion binding"/>
    <property type="evidence" value="ECO:0007669"/>
    <property type="project" value="UniProtKB-KW"/>
</dbReference>
<evidence type="ECO:0000313" key="9">
    <source>
        <dbReference type="Proteomes" id="UP000799437"/>
    </source>
</evidence>
<reference evidence="8" key="1">
    <citation type="journal article" date="2020" name="Stud. Mycol.">
        <title>101 Dothideomycetes genomes: a test case for predicting lifestyles and emergence of pathogens.</title>
        <authorList>
            <person name="Haridas S."/>
            <person name="Albert R."/>
            <person name="Binder M."/>
            <person name="Bloem J."/>
            <person name="Labutti K."/>
            <person name="Salamov A."/>
            <person name="Andreopoulos B."/>
            <person name="Baker S."/>
            <person name="Barry K."/>
            <person name="Bills G."/>
            <person name="Bluhm B."/>
            <person name="Cannon C."/>
            <person name="Castanera R."/>
            <person name="Culley D."/>
            <person name="Daum C."/>
            <person name="Ezra D."/>
            <person name="Gonzalez J."/>
            <person name="Henrissat B."/>
            <person name="Kuo A."/>
            <person name="Liang C."/>
            <person name="Lipzen A."/>
            <person name="Lutzoni F."/>
            <person name="Magnuson J."/>
            <person name="Mondo S."/>
            <person name="Nolan M."/>
            <person name="Ohm R."/>
            <person name="Pangilinan J."/>
            <person name="Park H.-J."/>
            <person name="Ramirez L."/>
            <person name="Alfaro M."/>
            <person name="Sun H."/>
            <person name="Tritt A."/>
            <person name="Yoshinaga Y."/>
            <person name="Zwiers L.-H."/>
            <person name="Turgeon B."/>
            <person name="Goodwin S."/>
            <person name="Spatafora J."/>
            <person name="Crous P."/>
            <person name="Grigoriev I."/>
        </authorList>
    </citation>
    <scope>NUCLEOTIDE SEQUENCE</scope>
    <source>
        <strain evidence="8">CBS 121739</strain>
    </source>
</reference>
<dbReference type="PANTHER" id="PTHR43808:SF8">
    <property type="entry name" value="PEPTIDASE M20 DIMERISATION DOMAIN-CONTAINING PROTEIN"/>
    <property type="match status" value="1"/>
</dbReference>
<dbReference type="RefSeq" id="XP_033601821.1">
    <property type="nucleotide sequence ID" value="XM_033746899.1"/>
</dbReference>
<protein>
    <submittedName>
        <fullName evidence="8">Zn-dependent exopeptidase</fullName>
    </submittedName>
</protein>
<dbReference type="GO" id="GO:0016787">
    <property type="term" value="F:hydrolase activity"/>
    <property type="evidence" value="ECO:0007669"/>
    <property type="project" value="UniProtKB-KW"/>
</dbReference>
<feature type="domain" description="Peptidase M20 dimerisation" evidence="7">
    <location>
        <begin position="229"/>
        <end position="334"/>
    </location>
</feature>
<evidence type="ECO:0000256" key="5">
    <source>
        <dbReference type="ARBA" id="ARBA00022833"/>
    </source>
</evidence>
<comment type="cofactor">
    <cofactor evidence="1">
        <name>Zn(2+)</name>
        <dbReference type="ChEBI" id="CHEBI:29105"/>
    </cofactor>
</comment>
<feature type="chain" id="PRO_5025338525" evidence="6">
    <location>
        <begin position="19"/>
        <end position="437"/>
    </location>
</feature>
<comment type="similarity">
    <text evidence="2">Belongs to the peptidase M20A family.</text>
</comment>
<dbReference type="CDD" id="cd05652">
    <property type="entry name" value="M20_ArgE_DapE-like_fungal"/>
    <property type="match status" value="1"/>
</dbReference>
<proteinExistence type="inferred from homology"/>
<keyword evidence="4" id="KW-0378">Hydrolase</keyword>
<dbReference type="Proteomes" id="UP000799437">
    <property type="component" value="Unassembled WGS sequence"/>
</dbReference>
<keyword evidence="5" id="KW-0862">Zinc</keyword>
<dbReference type="AlphaFoldDB" id="A0A6A6WBM9"/>
<evidence type="ECO:0000256" key="4">
    <source>
        <dbReference type="ARBA" id="ARBA00022801"/>
    </source>
</evidence>
<sequence>MKGTWLLSSLVGISPVLGRLSSLDEHQLLPYHEVSHEAQAAQVPVNELHKSNAHIPLLDTAFREKLLDLHKHLVEIESVSGNELMVGKWLWRYLINNGFSVERQEVEKDRYNIYAWGGNEDEKDDVEVILTSHIDTVPPFIPYSIIDNGTSIAGRGSVDAKGSVATQITAVLSLLAEDSIPRSKIGLLYVVGEEVNAAGMRFFSSSPLNKKNYTAVIFGEPTEEKLCSGHKGNFRLVIDVQGRAAHSGYPWLGLSANDVLVEALSIIKGLESGQGDGLPWDEDMGNTTVNIGKVEGGVAANVVAEHATAELLFRVAASTPEKIAASVEHALKDVIKYTRSNGGNFTLDTSGKGSIPVHLDCDIDGFECFGVNYGTDIPHMELSQQTKRYLYGPGSIFVAHAANEAVKIKDLEQAVLDYKQILYGIFDKEQMKGRLEL</sequence>
<evidence type="ECO:0000256" key="6">
    <source>
        <dbReference type="SAM" id="SignalP"/>
    </source>
</evidence>
<dbReference type="GeneID" id="54487953"/>
<dbReference type="OrthoDB" id="3064516at2759"/>
<evidence type="ECO:0000256" key="2">
    <source>
        <dbReference type="ARBA" id="ARBA00006247"/>
    </source>
</evidence>
<evidence type="ECO:0000256" key="1">
    <source>
        <dbReference type="ARBA" id="ARBA00001947"/>
    </source>
</evidence>
<dbReference type="Gene3D" id="3.40.630.10">
    <property type="entry name" value="Zn peptidases"/>
    <property type="match status" value="1"/>
</dbReference>